<dbReference type="SUPFAM" id="SSF144000">
    <property type="entry name" value="Oxysterol-binding protein-like"/>
    <property type="match status" value="1"/>
</dbReference>
<dbReference type="GO" id="GO:0016020">
    <property type="term" value="C:membrane"/>
    <property type="evidence" value="ECO:0007669"/>
    <property type="project" value="TreeGrafter"/>
</dbReference>
<keyword evidence="7" id="KW-1185">Reference proteome</keyword>
<dbReference type="EMBL" id="JACTNZ010000004">
    <property type="protein sequence ID" value="KAG5553938.1"/>
    <property type="molecule type" value="Genomic_DNA"/>
</dbReference>
<evidence type="ECO:0000256" key="1">
    <source>
        <dbReference type="ARBA" id="ARBA00008842"/>
    </source>
</evidence>
<accession>A0AAV6KPD1</accession>
<dbReference type="InterPro" id="IPR037239">
    <property type="entry name" value="OSBP_sf"/>
</dbReference>
<dbReference type="PANTHER" id="PTHR10972:SF164">
    <property type="entry name" value="OXYSTEROL-BINDING PROTEIN-RELATED PROTEIN 3B"/>
    <property type="match status" value="1"/>
</dbReference>
<evidence type="ECO:0008006" key="8">
    <source>
        <dbReference type="Google" id="ProtNLM"/>
    </source>
</evidence>
<dbReference type="Gene3D" id="3.30.70.3490">
    <property type="match status" value="1"/>
</dbReference>
<dbReference type="GO" id="GO:0032934">
    <property type="term" value="F:sterol binding"/>
    <property type="evidence" value="ECO:0007669"/>
    <property type="project" value="TreeGrafter"/>
</dbReference>
<dbReference type="FunFam" id="2.40.160.120:FF:000009">
    <property type="entry name" value="oxysterol-binding protein-related protein 3C"/>
    <property type="match status" value="1"/>
</dbReference>
<dbReference type="PANTHER" id="PTHR10972">
    <property type="entry name" value="OXYSTEROL-BINDING PROTEIN-RELATED"/>
    <property type="match status" value="1"/>
</dbReference>
<evidence type="ECO:0000256" key="4">
    <source>
        <dbReference type="ARBA" id="ARBA00023121"/>
    </source>
</evidence>
<evidence type="ECO:0000256" key="2">
    <source>
        <dbReference type="ARBA" id="ARBA00022448"/>
    </source>
</evidence>
<gene>
    <name evidence="6" type="ORF">RHGRI_011714</name>
</gene>
<comment type="caution">
    <text evidence="6">The sequence shown here is derived from an EMBL/GenBank/DDBJ whole genome shotgun (WGS) entry which is preliminary data.</text>
</comment>
<reference evidence="6" key="1">
    <citation type="submission" date="2020-08" db="EMBL/GenBank/DDBJ databases">
        <title>Plant Genome Project.</title>
        <authorList>
            <person name="Zhang R.-G."/>
        </authorList>
    </citation>
    <scope>NUCLEOTIDE SEQUENCE</scope>
    <source>
        <strain evidence="6">WSP0</strain>
        <tissue evidence="6">Leaf</tissue>
    </source>
</reference>
<keyword evidence="4" id="KW-0446">Lipid-binding</keyword>
<keyword evidence="2" id="KW-0813">Transport</keyword>
<dbReference type="FunFam" id="3.30.70.3490:FF:000008">
    <property type="entry name" value="Oxysterol-binding protein-related protein 3C"/>
    <property type="match status" value="1"/>
</dbReference>
<evidence type="ECO:0000256" key="5">
    <source>
        <dbReference type="RuleBase" id="RU003844"/>
    </source>
</evidence>
<name>A0AAV6KPD1_9ERIC</name>
<dbReference type="PROSITE" id="PS01013">
    <property type="entry name" value="OSBP"/>
    <property type="match status" value="1"/>
</dbReference>
<dbReference type="Pfam" id="PF01237">
    <property type="entry name" value="Oxysterol_BP"/>
    <property type="match status" value="1"/>
</dbReference>
<dbReference type="GO" id="GO:0006869">
    <property type="term" value="P:lipid transport"/>
    <property type="evidence" value="ECO:0007669"/>
    <property type="project" value="UniProtKB-KW"/>
</dbReference>
<evidence type="ECO:0000313" key="7">
    <source>
        <dbReference type="Proteomes" id="UP000823749"/>
    </source>
</evidence>
<proteinExistence type="inferred from homology"/>
<dbReference type="AlphaFoldDB" id="A0AAV6KPD1"/>
<evidence type="ECO:0000313" key="6">
    <source>
        <dbReference type="EMBL" id="KAG5553938.1"/>
    </source>
</evidence>
<protein>
    <recommendedName>
        <fullName evidence="8">Oxysterol-binding protein</fullName>
    </recommendedName>
</protein>
<evidence type="ECO:0000256" key="3">
    <source>
        <dbReference type="ARBA" id="ARBA00023055"/>
    </source>
</evidence>
<dbReference type="Gene3D" id="2.40.160.120">
    <property type="match status" value="1"/>
</dbReference>
<comment type="similarity">
    <text evidence="1 5">Belongs to the OSBP family.</text>
</comment>
<dbReference type="GO" id="GO:0005829">
    <property type="term" value="C:cytosol"/>
    <property type="evidence" value="ECO:0007669"/>
    <property type="project" value="TreeGrafter"/>
</dbReference>
<keyword evidence="3" id="KW-0445">Lipid transport</keyword>
<dbReference type="Proteomes" id="UP000823749">
    <property type="component" value="Chromosome 4"/>
</dbReference>
<dbReference type="InterPro" id="IPR018494">
    <property type="entry name" value="Oxysterol-bd_CS"/>
</dbReference>
<sequence>MAPEDKKQGGGFFASITSSLSNFGKTVNGNVFVLDESMLGYEGLEVVNPEGGTEDAEAEAQRGRWKQEDRDSYWKMMQKYVGSDITSMVTLPVLIFEPMSMLQKMAELMEYSYLLDLADECEDPYMRLVYASSFFISVYYAIQRTWKPFNPILGETYEMVNHGGITFIAEQVSHHPPVGAGHAENDHFVYDITSKVKTKLLGNSVEVYPLGRTRVTLKRDGVILDLVPPPTKVSNLIFGRTWIDSPGEMILTNLTTGDKVVMYFQPCGWFGAGRFEVDGYVYNAAEEPKMLITGKWNESMSYQPCDMEGEPLPGTNLKEVWRVAEAPKDDKFQYTYFAHKINSLDTAPKKLLASDSRLRPDRYALEKGDLSRAGSEKSRLEERQRAEKRIKETKGLQHTPRWFDLTSEIAPTPWGELEIYHYNGKYDEHRAAMDGSGDIEEIDISSTEFNPWQYGNLATE</sequence>
<dbReference type="InterPro" id="IPR000648">
    <property type="entry name" value="Oxysterol-bd"/>
</dbReference>
<organism evidence="6 7">
    <name type="scientific">Rhododendron griersonianum</name>
    <dbReference type="NCBI Taxonomy" id="479676"/>
    <lineage>
        <taxon>Eukaryota</taxon>
        <taxon>Viridiplantae</taxon>
        <taxon>Streptophyta</taxon>
        <taxon>Embryophyta</taxon>
        <taxon>Tracheophyta</taxon>
        <taxon>Spermatophyta</taxon>
        <taxon>Magnoliopsida</taxon>
        <taxon>eudicotyledons</taxon>
        <taxon>Gunneridae</taxon>
        <taxon>Pentapetalae</taxon>
        <taxon>asterids</taxon>
        <taxon>Ericales</taxon>
        <taxon>Ericaceae</taxon>
        <taxon>Ericoideae</taxon>
        <taxon>Rhodoreae</taxon>
        <taxon>Rhododendron</taxon>
    </lineage>
</organism>